<protein>
    <submittedName>
        <fullName evidence="2">Uncharacterized protein</fullName>
    </submittedName>
</protein>
<dbReference type="EMBL" id="REGN01013930">
    <property type="protein sequence ID" value="RMZ93278.1"/>
    <property type="molecule type" value="Genomic_DNA"/>
</dbReference>
<name>A0A3M7P2K4_BRAPC</name>
<comment type="caution">
    <text evidence="2">The sequence shown here is derived from an EMBL/GenBank/DDBJ whole genome shotgun (WGS) entry which is preliminary data.</text>
</comment>
<dbReference type="Proteomes" id="UP000276133">
    <property type="component" value="Unassembled WGS sequence"/>
</dbReference>
<keyword evidence="1" id="KW-0472">Membrane</keyword>
<evidence type="ECO:0000313" key="2">
    <source>
        <dbReference type="EMBL" id="RMZ93278.1"/>
    </source>
</evidence>
<proteinExistence type="predicted"/>
<organism evidence="2 3">
    <name type="scientific">Brachionus plicatilis</name>
    <name type="common">Marine rotifer</name>
    <name type="synonym">Brachionus muelleri</name>
    <dbReference type="NCBI Taxonomy" id="10195"/>
    <lineage>
        <taxon>Eukaryota</taxon>
        <taxon>Metazoa</taxon>
        <taxon>Spiralia</taxon>
        <taxon>Gnathifera</taxon>
        <taxon>Rotifera</taxon>
        <taxon>Eurotatoria</taxon>
        <taxon>Monogononta</taxon>
        <taxon>Pseudotrocha</taxon>
        <taxon>Ploima</taxon>
        <taxon>Brachionidae</taxon>
        <taxon>Brachionus</taxon>
    </lineage>
</organism>
<feature type="transmembrane region" description="Helical" evidence="1">
    <location>
        <begin position="97"/>
        <end position="115"/>
    </location>
</feature>
<evidence type="ECO:0000313" key="3">
    <source>
        <dbReference type="Proteomes" id="UP000276133"/>
    </source>
</evidence>
<keyword evidence="3" id="KW-1185">Reference proteome</keyword>
<dbReference type="AlphaFoldDB" id="A0A3M7P2K4"/>
<gene>
    <name evidence="2" type="ORF">BpHYR1_027941</name>
</gene>
<sequence length="122" mass="14311">MNVTVQKMNPILSKLHSLKKHMLLKLQKTGLLFPWTSTPYFSDWFRLKSLLQSSKKLKNIIRKRFGIILSNVGSNHFFKISTEKSTYMNNENAKQKMIKLIIIFGCVDFILILFFNQKNDQA</sequence>
<reference evidence="2 3" key="1">
    <citation type="journal article" date="2018" name="Sci. Rep.">
        <title>Genomic signatures of local adaptation to the degree of environmental predictability in rotifers.</title>
        <authorList>
            <person name="Franch-Gras L."/>
            <person name="Hahn C."/>
            <person name="Garcia-Roger E.M."/>
            <person name="Carmona M.J."/>
            <person name="Serra M."/>
            <person name="Gomez A."/>
        </authorList>
    </citation>
    <scope>NUCLEOTIDE SEQUENCE [LARGE SCALE GENOMIC DNA]</scope>
    <source>
        <strain evidence="2">HYR1</strain>
    </source>
</reference>
<keyword evidence="1" id="KW-1133">Transmembrane helix</keyword>
<evidence type="ECO:0000256" key="1">
    <source>
        <dbReference type="SAM" id="Phobius"/>
    </source>
</evidence>
<keyword evidence="1" id="KW-0812">Transmembrane</keyword>
<accession>A0A3M7P2K4</accession>